<gene>
    <name evidence="1" type="ORF">Aple_050480</name>
</gene>
<reference evidence="1 2" key="1">
    <citation type="submission" date="2019-10" db="EMBL/GenBank/DDBJ databases">
        <title>Whole genome shotgun sequence of Acrocarpospora pleiomorpha NBRC 16267.</title>
        <authorList>
            <person name="Ichikawa N."/>
            <person name="Kimura A."/>
            <person name="Kitahashi Y."/>
            <person name="Komaki H."/>
            <person name="Oguchi A."/>
        </authorList>
    </citation>
    <scope>NUCLEOTIDE SEQUENCE [LARGE SCALE GENOMIC DNA]</scope>
    <source>
        <strain evidence="1 2">NBRC 16267</strain>
    </source>
</reference>
<sequence length="117" mass="11819">MSGPGQVAGAAGAVSDEDALRCLEGVLLAKGMPTAYVPEMREATVRRASSPGLVVGGYGGLEVARVLVAPRGRTYLVFMLQGGDEPRLMTVRTAEQAAATISGYRGSPPAAGAAAEG</sequence>
<comment type="caution">
    <text evidence="1">The sequence shown here is derived from an EMBL/GenBank/DDBJ whole genome shotgun (WGS) entry which is preliminary data.</text>
</comment>
<keyword evidence="2" id="KW-1185">Reference proteome</keyword>
<proteinExistence type="predicted"/>
<organism evidence="1 2">
    <name type="scientific">Acrocarpospora pleiomorpha</name>
    <dbReference type="NCBI Taxonomy" id="90975"/>
    <lineage>
        <taxon>Bacteria</taxon>
        <taxon>Bacillati</taxon>
        <taxon>Actinomycetota</taxon>
        <taxon>Actinomycetes</taxon>
        <taxon>Streptosporangiales</taxon>
        <taxon>Streptosporangiaceae</taxon>
        <taxon>Acrocarpospora</taxon>
    </lineage>
</organism>
<accession>A0A5M3XRA4</accession>
<dbReference type="EMBL" id="BLAF01000028">
    <property type="protein sequence ID" value="GES22151.1"/>
    <property type="molecule type" value="Genomic_DNA"/>
</dbReference>
<dbReference type="RefSeq" id="WP_155347102.1">
    <property type="nucleotide sequence ID" value="NZ_BAAAHM010000016.1"/>
</dbReference>
<evidence type="ECO:0000313" key="2">
    <source>
        <dbReference type="Proteomes" id="UP000377595"/>
    </source>
</evidence>
<dbReference type="Proteomes" id="UP000377595">
    <property type="component" value="Unassembled WGS sequence"/>
</dbReference>
<name>A0A5M3XRA4_9ACTN</name>
<protein>
    <submittedName>
        <fullName evidence="1">Uncharacterized protein</fullName>
    </submittedName>
</protein>
<dbReference type="AlphaFoldDB" id="A0A5M3XRA4"/>
<evidence type="ECO:0000313" key="1">
    <source>
        <dbReference type="EMBL" id="GES22151.1"/>
    </source>
</evidence>